<evidence type="ECO:0000313" key="6">
    <source>
        <dbReference type="Proteomes" id="UP000471031"/>
    </source>
</evidence>
<name>A0A845L6F2_HELGE</name>
<evidence type="ECO:0000313" key="5">
    <source>
        <dbReference type="EMBL" id="MZP42202.1"/>
    </source>
</evidence>
<evidence type="ECO:0000256" key="1">
    <source>
        <dbReference type="ARBA" id="ARBA00022737"/>
    </source>
</evidence>
<keyword evidence="6" id="KW-1185">Reference proteome</keyword>
<feature type="chain" id="PRO_5032295295" description="SLH domain-containing protein" evidence="3">
    <location>
        <begin position="35"/>
        <end position="758"/>
    </location>
</feature>
<dbReference type="InterPro" id="IPR001119">
    <property type="entry name" value="SLH_dom"/>
</dbReference>
<comment type="caution">
    <text evidence="5">The sequence shown here is derived from an EMBL/GenBank/DDBJ whole genome shotgun (WGS) entry which is preliminary data.</text>
</comment>
<dbReference type="InterPro" id="IPR013783">
    <property type="entry name" value="Ig-like_fold"/>
</dbReference>
<gene>
    <name evidence="5" type="ORF">GTO89_04005</name>
</gene>
<dbReference type="Gene3D" id="2.60.40.10">
    <property type="entry name" value="Immunoglobulins"/>
    <property type="match status" value="1"/>
</dbReference>
<dbReference type="OrthoDB" id="1808441at2"/>
<feature type="domain" description="SLH" evidence="4">
    <location>
        <begin position="48"/>
        <end position="107"/>
    </location>
</feature>
<dbReference type="PANTHER" id="PTHR43308">
    <property type="entry name" value="OUTER MEMBRANE PROTEIN ALPHA-RELATED"/>
    <property type="match status" value="1"/>
</dbReference>
<accession>A0A845L6F2</accession>
<dbReference type="PROSITE" id="PS51272">
    <property type="entry name" value="SLH"/>
    <property type="match status" value="2"/>
</dbReference>
<dbReference type="InterPro" id="IPR036278">
    <property type="entry name" value="Sialidase_sf"/>
</dbReference>
<dbReference type="PANTHER" id="PTHR43308:SF5">
    <property type="entry name" value="S-LAYER PROTEIN _ PEPTIDOGLYCAN ENDO-BETA-N-ACETYLGLUCOSAMINIDASE"/>
    <property type="match status" value="1"/>
</dbReference>
<organism evidence="5 6">
    <name type="scientific">Heliomicrobium gestii</name>
    <name type="common">Heliobacterium gestii</name>
    <dbReference type="NCBI Taxonomy" id="2699"/>
    <lineage>
        <taxon>Bacteria</taxon>
        <taxon>Bacillati</taxon>
        <taxon>Bacillota</taxon>
        <taxon>Clostridia</taxon>
        <taxon>Eubacteriales</taxon>
        <taxon>Heliobacteriaceae</taxon>
        <taxon>Heliomicrobium</taxon>
    </lineage>
</organism>
<feature type="signal peptide" evidence="3">
    <location>
        <begin position="1"/>
        <end position="34"/>
    </location>
</feature>
<sequence>MNPFHRWSLKRWLIAPVTLAITLSTTLNPLTALAADGGKSFTPQPTTPPALFSDVSGGDPGYVFINYSVKRGMLAGYPDGSFHPDEGLTRAQAAFLMAKRMNLPLDGAGQSPFPDVPSDHWAQSAIAASSKAGVLRGFEDGTFRPDEPLTRIQSVVLLLRLEKSALPAVKRSFTDIPEDYWAKDQAAVAAEAGLVDLPKESNAFSPDRTFNRRELARALSMLYTLAPSLRSTDLPIKLVAKDGTTTVTTGSASTQVKGERAVTPGDSIYVESGTAELLFDDGTGMLLKKGTRMTVKEAKGRAYIKNQGLPGVSVDWLHVNMSDGEAVGVLATNRILRKTTSAGINTMFGQTSPLLAAASDAVLSEALSKLRLAEEDQGAKDDEWWKVAAEEKTHIQMDMAWGVAAVQGTRFAARGNSGGTGSFSVIDGRGSIAAAGQSFAVPPGLETTVAAPGQPPAPPAPLSPAAIASFVAAQSFLTQQAAAAVQNQPAPVAVPPALQAQLAPTIAPTPVPPAVPPAIQSLYRSINQVEVSAAASVSSNTPATNAPAAPAATTTTTPSHSSGGGSSNRYITDLTAVGEDGKVRLTFTAPAGATTVLVQQSTDGGATWSPAAVTETLSASSTSASVIGVTNGQSYKFQLIVTGGTYAGTSNMAMATPQVTQGVTYNITTSAAQNPVTIQGLLKNSGDVQPNVDVTLRVTKIADGAVQNVLFDQTVTDNQGSFAFIEYLPIGKSPIEYTIYVGGLGTPQSVKITMPTGD</sequence>
<keyword evidence="1" id="KW-0677">Repeat</keyword>
<dbReference type="AlphaFoldDB" id="A0A845L6F2"/>
<dbReference type="Proteomes" id="UP000471031">
    <property type="component" value="Unassembled WGS sequence"/>
</dbReference>
<protein>
    <recommendedName>
        <fullName evidence="4">SLH domain-containing protein</fullName>
    </recommendedName>
</protein>
<reference evidence="5 6" key="1">
    <citation type="submission" date="2020-01" db="EMBL/GenBank/DDBJ databases">
        <title>Whole genome sequence of Heliobacterium gestii DSM 11169.</title>
        <authorList>
            <person name="Kyndt J.A."/>
            <person name="Meyer T.E."/>
        </authorList>
    </citation>
    <scope>NUCLEOTIDE SEQUENCE [LARGE SCALE GENOMIC DNA]</scope>
    <source>
        <strain evidence="5 6">DSM 11169</strain>
    </source>
</reference>
<evidence type="ECO:0000259" key="4">
    <source>
        <dbReference type="PROSITE" id="PS51272"/>
    </source>
</evidence>
<keyword evidence="3" id="KW-0732">Signal</keyword>
<evidence type="ECO:0000256" key="3">
    <source>
        <dbReference type="SAM" id="SignalP"/>
    </source>
</evidence>
<dbReference type="Pfam" id="PF00395">
    <property type="entry name" value="SLH"/>
    <property type="match status" value="2"/>
</dbReference>
<dbReference type="RefSeq" id="WP_161260787.1">
    <property type="nucleotide sequence ID" value="NZ_JAFBDC010000006.1"/>
</dbReference>
<feature type="domain" description="SLH" evidence="4">
    <location>
        <begin position="109"/>
        <end position="172"/>
    </location>
</feature>
<feature type="region of interest" description="Disordered" evidence="2">
    <location>
        <begin position="537"/>
        <end position="570"/>
    </location>
</feature>
<feature type="compositionally biased region" description="Low complexity" evidence="2">
    <location>
        <begin position="537"/>
        <end position="561"/>
    </location>
</feature>
<dbReference type="InterPro" id="IPR051465">
    <property type="entry name" value="Cell_Envelope_Struct_Comp"/>
</dbReference>
<proteinExistence type="predicted"/>
<dbReference type="SUPFAM" id="SSF50939">
    <property type="entry name" value="Sialidases"/>
    <property type="match status" value="1"/>
</dbReference>
<dbReference type="EMBL" id="WXEX01000003">
    <property type="protein sequence ID" value="MZP42202.1"/>
    <property type="molecule type" value="Genomic_DNA"/>
</dbReference>
<evidence type="ECO:0000256" key="2">
    <source>
        <dbReference type="SAM" id="MobiDB-lite"/>
    </source>
</evidence>